<gene>
    <name evidence="1" type="ORF">AOY20_09355</name>
</gene>
<dbReference type="EMBL" id="CP012808">
    <property type="protein sequence ID" value="ALH95718.1"/>
    <property type="molecule type" value="Genomic_DNA"/>
</dbReference>
<name>A0A0N9W3T2_9GAMM</name>
<keyword evidence="2" id="KW-1185">Reference proteome</keyword>
<reference evidence="1 2" key="1">
    <citation type="journal article" date="2015" name="Int. J. Syst. Evol. Microbiol.">
        <title>Acinetobacter equi sp. nov. isolated from horse faeces.</title>
        <authorList>
            <person name="Poppel M.T."/>
            <person name="Skiebe E."/>
            <person name="Laue M."/>
            <person name="Bergmann H."/>
            <person name="Ebersberger I."/>
            <person name="Garn T."/>
            <person name="Fruth A."/>
            <person name="Baumgardt S."/>
            <person name="Busse H.J."/>
            <person name="Wilharm G."/>
        </authorList>
    </citation>
    <scope>NUCLEOTIDE SEQUENCE [LARGE SCALE GENOMIC DNA]</scope>
    <source>
        <strain evidence="1 2">114</strain>
    </source>
</reference>
<protein>
    <submittedName>
        <fullName evidence="1">Transposase</fullName>
    </submittedName>
</protein>
<organism evidence="1 2">
    <name type="scientific">Acinetobacter equi</name>
    <dbReference type="NCBI Taxonomy" id="1324350"/>
    <lineage>
        <taxon>Bacteria</taxon>
        <taxon>Pseudomonadati</taxon>
        <taxon>Pseudomonadota</taxon>
        <taxon>Gammaproteobacteria</taxon>
        <taxon>Moraxellales</taxon>
        <taxon>Moraxellaceae</taxon>
        <taxon>Acinetobacter</taxon>
    </lineage>
</organism>
<dbReference type="Proteomes" id="UP000064939">
    <property type="component" value="Chromosome"/>
</dbReference>
<evidence type="ECO:0000313" key="2">
    <source>
        <dbReference type="Proteomes" id="UP000064939"/>
    </source>
</evidence>
<dbReference type="KEGG" id="aei:AOY20_09355"/>
<accession>A0A0N9W3T2</accession>
<proteinExistence type="predicted"/>
<dbReference type="OrthoDB" id="6699874at2"/>
<sequence length="73" mass="8344">MNISNGWMNASAVNGDQIRVKVIPFMRQQNNQIGKTWVEVSKQIEFESGEVFSLNLDGKSFYAGLNKLYKLIF</sequence>
<dbReference type="RefSeq" id="WP_054581609.1">
    <property type="nucleotide sequence ID" value="NZ_CP012808.1"/>
</dbReference>
<dbReference type="STRING" id="1324350.AOY20_09355"/>
<evidence type="ECO:0000313" key="1">
    <source>
        <dbReference type="EMBL" id="ALH95718.1"/>
    </source>
</evidence>
<dbReference type="AlphaFoldDB" id="A0A0N9W3T2"/>